<feature type="transmembrane region" description="Helical" evidence="14">
    <location>
        <begin position="93"/>
        <end position="111"/>
    </location>
</feature>
<feature type="transmembrane region" description="Helical" evidence="14">
    <location>
        <begin position="227"/>
        <end position="246"/>
    </location>
</feature>
<comment type="miscellaneous">
    <text evidence="14">Bacitracin is thought to be involved in the inhibition of peptidoglycan synthesis by sequestering undecaprenyl diphosphate, thereby reducing the pool of lipid carrier available.</text>
</comment>
<dbReference type="EMBL" id="LJSX01000005">
    <property type="protein sequence ID" value="KPQ11821.1"/>
    <property type="molecule type" value="Genomic_DNA"/>
</dbReference>
<proteinExistence type="inferred from homology"/>
<comment type="function">
    <text evidence="14">Catalyzes the dephosphorylation of undecaprenyl diphosphate (UPP). Confers resistance to bacitracin.</text>
</comment>
<dbReference type="STRING" id="1653334.GA0071312_3235"/>
<dbReference type="PANTHER" id="PTHR30622:SF4">
    <property type="entry name" value="UNDECAPRENYL-DIPHOSPHATASE"/>
    <property type="match status" value="1"/>
</dbReference>
<dbReference type="GO" id="GO:0071555">
    <property type="term" value="P:cell wall organization"/>
    <property type="evidence" value="ECO:0007669"/>
    <property type="project" value="UniProtKB-KW"/>
</dbReference>
<keyword evidence="18" id="KW-1185">Reference proteome</keyword>
<dbReference type="GO" id="GO:0008360">
    <property type="term" value="P:regulation of cell shape"/>
    <property type="evidence" value="ECO:0007669"/>
    <property type="project" value="UniProtKB-KW"/>
</dbReference>
<evidence type="ECO:0000313" key="16">
    <source>
        <dbReference type="EMBL" id="SCC82254.1"/>
    </source>
</evidence>
<dbReference type="EMBL" id="FMBM01000002">
    <property type="protein sequence ID" value="SCC82254.1"/>
    <property type="molecule type" value="Genomic_DNA"/>
</dbReference>
<dbReference type="AlphaFoldDB" id="A0A0P8BQK1"/>
<evidence type="ECO:0000256" key="10">
    <source>
        <dbReference type="ARBA" id="ARBA00023251"/>
    </source>
</evidence>
<dbReference type="Proteomes" id="UP000050497">
    <property type="component" value="Unassembled WGS sequence"/>
</dbReference>
<keyword evidence="5 14" id="KW-1003">Cell membrane</keyword>
<evidence type="ECO:0000256" key="6">
    <source>
        <dbReference type="ARBA" id="ARBA00022692"/>
    </source>
</evidence>
<dbReference type="GO" id="GO:0046677">
    <property type="term" value="P:response to antibiotic"/>
    <property type="evidence" value="ECO:0007669"/>
    <property type="project" value="UniProtKB-UniRule"/>
</dbReference>
<dbReference type="GO" id="GO:0005886">
    <property type="term" value="C:plasma membrane"/>
    <property type="evidence" value="ECO:0007669"/>
    <property type="project" value="UniProtKB-SubCell"/>
</dbReference>
<comment type="subcellular location">
    <subcellularLocation>
        <location evidence="1 14">Cell membrane</location>
        <topology evidence="1 14">Multi-pass membrane protein</topology>
    </subcellularLocation>
</comment>
<evidence type="ECO:0000256" key="5">
    <source>
        <dbReference type="ARBA" id="ARBA00022475"/>
    </source>
</evidence>
<evidence type="ECO:0000256" key="12">
    <source>
        <dbReference type="ARBA" id="ARBA00032932"/>
    </source>
</evidence>
<accession>A0A0P8BQK1</accession>
<evidence type="ECO:0000313" key="15">
    <source>
        <dbReference type="EMBL" id="KPQ11821.1"/>
    </source>
</evidence>
<keyword evidence="14" id="KW-0961">Cell wall biogenesis/degradation</keyword>
<organism evidence="15 17">
    <name type="scientific">Saliniramus fredricksonii</name>
    <dbReference type="NCBI Taxonomy" id="1653334"/>
    <lineage>
        <taxon>Bacteria</taxon>
        <taxon>Pseudomonadati</taxon>
        <taxon>Pseudomonadota</taxon>
        <taxon>Alphaproteobacteria</taxon>
        <taxon>Hyphomicrobiales</taxon>
        <taxon>Salinarimonadaceae</taxon>
        <taxon>Saliniramus</taxon>
    </lineage>
</organism>
<evidence type="ECO:0000256" key="4">
    <source>
        <dbReference type="ARBA" id="ARBA00021581"/>
    </source>
</evidence>
<reference evidence="15 17" key="1">
    <citation type="submission" date="2015-09" db="EMBL/GenBank/DDBJ databases">
        <title>Identification and resolution of microdiversity through metagenomic sequencing of parallel consortia.</title>
        <authorList>
            <person name="Nelson W.C."/>
            <person name="Romine M.F."/>
            <person name="Lindemann S.R."/>
        </authorList>
    </citation>
    <scope>NUCLEOTIDE SEQUENCE [LARGE SCALE GENOMIC DNA]</scope>
    <source>
        <strain evidence="15">HL-109</strain>
    </source>
</reference>
<sequence length="278" mass="29877">MAMYYLIFLAIVQGITEFLPISSSAHLILGRDLMSAIGLPPSQGTAADELAFDIALHVGSLGAVLLYFRRDVGEMVSGLIDLLRGHGSERSRLLLLVAAGTVPILIVGFLARNIVSDLLRATEIMAWATIIFGIALWVADRTPIAKHEPKAVTFRDALIIGLMQCLAIIPGVSRSGITMTAGRFLGFDRPLSARFALLLAMPTVAAAGILASYELYDQGDTRMTADALIGGGLAFIAAWAAIALMMRWLRDASYTPFVIYRILLGLVLLALVYGIEVT</sequence>
<evidence type="ECO:0000256" key="2">
    <source>
        <dbReference type="ARBA" id="ARBA00010621"/>
    </source>
</evidence>
<protein>
    <recommendedName>
        <fullName evidence="4 14">Undecaprenyl-diphosphatase</fullName>
        <ecNumber evidence="3 14">3.6.1.27</ecNumber>
    </recommendedName>
    <alternativeName>
        <fullName evidence="12 14">Bacitracin resistance protein</fullName>
    </alternativeName>
    <alternativeName>
        <fullName evidence="11 14">Undecaprenyl pyrophosphate phosphatase</fullName>
    </alternativeName>
</protein>
<comment type="catalytic activity">
    <reaction evidence="13 14">
        <text>di-trans,octa-cis-undecaprenyl diphosphate + H2O = di-trans,octa-cis-undecaprenyl phosphate + phosphate + H(+)</text>
        <dbReference type="Rhea" id="RHEA:28094"/>
        <dbReference type="ChEBI" id="CHEBI:15377"/>
        <dbReference type="ChEBI" id="CHEBI:15378"/>
        <dbReference type="ChEBI" id="CHEBI:43474"/>
        <dbReference type="ChEBI" id="CHEBI:58405"/>
        <dbReference type="ChEBI" id="CHEBI:60392"/>
        <dbReference type="EC" id="3.6.1.27"/>
    </reaction>
</comment>
<evidence type="ECO:0000256" key="11">
    <source>
        <dbReference type="ARBA" id="ARBA00032707"/>
    </source>
</evidence>
<evidence type="ECO:0000256" key="13">
    <source>
        <dbReference type="ARBA" id="ARBA00047594"/>
    </source>
</evidence>
<evidence type="ECO:0000313" key="17">
    <source>
        <dbReference type="Proteomes" id="UP000050497"/>
    </source>
</evidence>
<feature type="transmembrane region" description="Helical" evidence="14">
    <location>
        <begin position="193"/>
        <end position="215"/>
    </location>
</feature>
<keyword evidence="14" id="KW-0573">Peptidoglycan synthesis</keyword>
<evidence type="ECO:0000256" key="7">
    <source>
        <dbReference type="ARBA" id="ARBA00022801"/>
    </source>
</evidence>
<keyword evidence="14" id="KW-0133">Cell shape</keyword>
<feature type="transmembrane region" description="Helical" evidence="14">
    <location>
        <begin position="50"/>
        <end position="68"/>
    </location>
</feature>
<keyword evidence="10 14" id="KW-0046">Antibiotic resistance</keyword>
<dbReference type="GO" id="GO:0050380">
    <property type="term" value="F:undecaprenyl-diphosphatase activity"/>
    <property type="evidence" value="ECO:0007669"/>
    <property type="project" value="UniProtKB-UniRule"/>
</dbReference>
<keyword evidence="9 14" id="KW-0472">Membrane</keyword>
<evidence type="ECO:0000256" key="9">
    <source>
        <dbReference type="ARBA" id="ARBA00023136"/>
    </source>
</evidence>
<dbReference type="Pfam" id="PF02673">
    <property type="entry name" value="BacA"/>
    <property type="match status" value="1"/>
</dbReference>
<keyword evidence="8 14" id="KW-1133">Transmembrane helix</keyword>
<comment type="caution">
    <text evidence="15">The sequence shown here is derived from an EMBL/GenBank/DDBJ whole genome shotgun (WGS) entry which is preliminary data.</text>
</comment>
<dbReference type="PATRIC" id="fig|1653334.4.peg.1677"/>
<reference evidence="16 18" key="2">
    <citation type="submission" date="2016-08" db="EMBL/GenBank/DDBJ databases">
        <authorList>
            <person name="Varghese N."/>
            <person name="Submissions Spin"/>
        </authorList>
    </citation>
    <scope>NUCLEOTIDE SEQUENCE [LARGE SCALE GENOMIC DNA]</scope>
    <source>
        <strain evidence="16 18">HL-109</strain>
    </source>
</reference>
<evidence type="ECO:0000256" key="1">
    <source>
        <dbReference type="ARBA" id="ARBA00004651"/>
    </source>
</evidence>
<keyword evidence="7 14" id="KW-0378">Hydrolase</keyword>
<dbReference type="EC" id="3.6.1.27" evidence="3 14"/>
<gene>
    <name evidence="14 15" type="primary">uppP</name>
    <name evidence="16" type="ORF">GA0071312_3235</name>
    <name evidence="15" type="ORF">HLUCCO17_04910</name>
</gene>
<name>A0A0P8BQK1_9HYPH</name>
<dbReference type="HAMAP" id="MF_01006">
    <property type="entry name" value="Undec_diphosphatase"/>
    <property type="match status" value="1"/>
</dbReference>
<feature type="transmembrane region" description="Helical" evidence="14">
    <location>
        <begin position="6"/>
        <end position="29"/>
    </location>
</feature>
<evidence type="ECO:0000256" key="3">
    <source>
        <dbReference type="ARBA" id="ARBA00012374"/>
    </source>
</evidence>
<evidence type="ECO:0000313" key="18">
    <source>
        <dbReference type="Proteomes" id="UP000182800"/>
    </source>
</evidence>
<dbReference type="InterPro" id="IPR003824">
    <property type="entry name" value="UppP"/>
</dbReference>
<keyword evidence="6 14" id="KW-0812">Transmembrane</keyword>
<feature type="transmembrane region" description="Helical" evidence="14">
    <location>
        <begin position="258"/>
        <end position="275"/>
    </location>
</feature>
<feature type="transmembrane region" description="Helical" evidence="14">
    <location>
        <begin position="118"/>
        <end position="139"/>
    </location>
</feature>
<dbReference type="OrthoDB" id="9808289at2"/>
<dbReference type="GO" id="GO:0009252">
    <property type="term" value="P:peptidoglycan biosynthetic process"/>
    <property type="evidence" value="ECO:0007669"/>
    <property type="project" value="UniProtKB-KW"/>
</dbReference>
<feature type="transmembrane region" description="Helical" evidence="14">
    <location>
        <begin position="151"/>
        <end position="172"/>
    </location>
</feature>
<dbReference type="PANTHER" id="PTHR30622">
    <property type="entry name" value="UNDECAPRENYL-DIPHOSPHATASE"/>
    <property type="match status" value="1"/>
</dbReference>
<comment type="similarity">
    <text evidence="2 14">Belongs to the UppP family.</text>
</comment>
<evidence type="ECO:0000256" key="8">
    <source>
        <dbReference type="ARBA" id="ARBA00022989"/>
    </source>
</evidence>
<dbReference type="Proteomes" id="UP000182800">
    <property type="component" value="Unassembled WGS sequence"/>
</dbReference>
<evidence type="ECO:0000256" key="14">
    <source>
        <dbReference type="HAMAP-Rule" id="MF_01006"/>
    </source>
</evidence>